<dbReference type="RefSeq" id="WP_058965879.1">
    <property type="nucleotide sequence ID" value="NZ_CABKVM010000018.1"/>
</dbReference>
<dbReference type="GO" id="GO:0007035">
    <property type="term" value="P:vacuolar acidification"/>
    <property type="evidence" value="ECO:0007669"/>
    <property type="project" value="TreeGrafter"/>
</dbReference>
<sequence length="652" mass="72577">MAIEKMKLVRVDGLLPQLDELIAACCLNGDFHPEPAVQHMSGSLGYVTLSEDNPYTPDVQQMEELFRLAGQTELPAITGKPRHIRDEEFELVHQVARQLQDLSAERDALVDEKNKLAQQRDQFAHFSGLDVPLEDILGCEYIKIRFGFLPKASYARMTVAYAENPHVLFVTCGEEAAGYWGLYFTPRETADEIDGIFSTLFFERLHLPAATGTPAQIVSQLDAQMAELDKKLADVARRTADYWAEEEKPLADIYRQLKWHQSVFDMRHYAACRDNYFFFVGWVPADKAPEFEKKAKAIPHMRVTVSDPGEVEESTPPTLLKNPWFVRPFEMFVDMYGLPSYGEMDITAFVAITFTVLFGIMFGDLGQGAVLAIGGFALWKWKKIGLARLVVPCGISSMVFGFLFGSVFGFEEALNPVYEALGWSGKPISWWPGAPHSVLDTAAINPILICAIFIGVAMVFLAMLLHVYAAVRKKHWGEAIFSNNGLVGMLVYAAGVSLVSGFMKGPVFLPSGVALVILVAGLVVLFFQEVLIGLVDHHPHWKPESWADYCMQNVFELLEYVLSYFSNTVSFLRVGAFVFVHAAMMMAIFSLAGDPPNMIVVVLGNALIIALEGLLSGIQGLRLEFYEMFSRCYEGGGHPFRGVDLTKKAQQG</sequence>
<dbReference type="Pfam" id="PF01496">
    <property type="entry name" value="V_ATPase_I"/>
    <property type="match status" value="1"/>
</dbReference>
<dbReference type="AlphaFoldDB" id="A0A4R1R412"/>
<reference evidence="10 11" key="1">
    <citation type="submission" date="2019-03" db="EMBL/GenBank/DDBJ databases">
        <title>Genomic Encyclopedia of Type Strains, Phase IV (KMG-IV): sequencing the most valuable type-strain genomes for metagenomic binning, comparative biology and taxonomic classification.</title>
        <authorList>
            <person name="Goeker M."/>
        </authorList>
    </citation>
    <scope>NUCLEOTIDE SEQUENCE [LARGE SCALE GENOMIC DNA]</scope>
    <source>
        <strain evidence="10 11">DSM 100451</strain>
    </source>
</reference>
<evidence type="ECO:0000313" key="10">
    <source>
        <dbReference type="EMBL" id="TCL60211.1"/>
    </source>
</evidence>
<comment type="subcellular location">
    <subcellularLocation>
        <location evidence="1">Membrane</location>
        <topology evidence="1">Multi-pass membrane protein</topology>
    </subcellularLocation>
</comment>
<evidence type="ECO:0000256" key="9">
    <source>
        <dbReference type="SAM" id="Phobius"/>
    </source>
</evidence>
<keyword evidence="6" id="KW-0406">Ion transport</keyword>
<feature type="transmembrane region" description="Helical" evidence="9">
    <location>
        <begin position="480"/>
        <end position="502"/>
    </location>
</feature>
<dbReference type="GO" id="GO:0051117">
    <property type="term" value="F:ATPase binding"/>
    <property type="evidence" value="ECO:0007669"/>
    <property type="project" value="TreeGrafter"/>
</dbReference>
<evidence type="ECO:0000256" key="5">
    <source>
        <dbReference type="ARBA" id="ARBA00022989"/>
    </source>
</evidence>
<dbReference type="EMBL" id="SLUM01000004">
    <property type="protein sequence ID" value="TCL60211.1"/>
    <property type="molecule type" value="Genomic_DNA"/>
</dbReference>
<dbReference type="PANTHER" id="PTHR11629:SF63">
    <property type="entry name" value="V-TYPE PROTON ATPASE SUBUNIT A"/>
    <property type="match status" value="1"/>
</dbReference>
<name>A0A4R1R412_9FIRM</name>
<keyword evidence="5 9" id="KW-1133">Transmembrane helix</keyword>
<evidence type="ECO:0000313" key="11">
    <source>
        <dbReference type="Proteomes" id="UP000295184"/>
    </source>
</evidence>
<protein>
    <submittedName>
        <fullName evidence="10">V/A-type H+-transporting ATPase subunit I</fullName>
    </submittedName>
</protein>
<evidence type="ECO:0000256" key="6">
    <source>
        <dbReference type="ARBA" id="ARBA00023065"/>
    </source>
</evidence>
<dbReference type="GO" id="GO:0016471">
    <property type="term" value="C:vacuolar proton-transporting V-type ATPase complex"/>
    <property type="evidence" value="ECO:0007669"/>
    <property type="project" value="TreeGrafter"/>
</dbReference>
<dbReference type="InterPro" id="IPR002490">
    <property type="entry name" value="V-ATPase_116kDa_su"/>
</dbReference>
<keyword evidence="7 9" id="KW-0472">Membrane</keyword>
<dbReference type="PANTHER" id="PTHR11629">
    <property type="entry name" value="VACUOLAR PROTON ATPASES"/>
    <property type="match status" value="1"/>
</dbReference>
<feature type="transmembrane region" description="Helical" evidence="9">
    <location>
        <begin position="348"/>
        <end position="379"/>
    </location>
</feature>
<feature type="transmembrane region" description="Helical" evidence="9">
    <location>
        <begin position="386"/>
        <end position="410"/>
    </location>
</feature>
<evidence type="ECO:0000256" key="2">
    <source>
        <dbReference type="ARBA" id="ARBA00009904"/>
    </source>
</evidence>
<dbReference type="GO" id="GO:0046961">
    <property type="term" value="F:proton-transporting ATPase activity, rotational mechanism"/>
    <property type="evidence" value="ECO:0007669"/>
    <property type="project" value="InterPro"/>
</dbReference>
<evidence type="ECO:0000256" key="8">
    <source>
        <dbReference type="SAM" id="Coils"/>
    </source>
</evidence>
<evidence type="ECO:0000256" key="7">
    <source>
        <dbReference type="ARBA" id="ARBA00023136"/>
    </source>
</evidence>
<comment type="caution">
    <text evidence="10">The sequence shown here is derived from an EMBL/GenBank/DDBJ whole genome shotgun (WGS) entry which is preliminary data.</text>
</comment>
<evidence type="ECO:0000256" key="4">
    <source>
        <dbReference type="ARBA" id="ARBA00022692"/>
    </source>
</evidence>
<feature type="transmembrane region" description="Helical" evidence="9">
    <location>
        <begin position="571"/>
        <end position="592"/>
    </location>
</feature>
<feature type="transmembrane region" description="Helical" evidence="9">
    <location>
        <begin position="443"/>
        <end position="468"/>
    </location>
</feature>
<dbReference type="STRING" id="1650663.GCA_001486665_02764"/>
<evidence type="ECO:0000256" key="1">
    <source>
        <dbReference type="ARBA" id="ARBA00004141"/>
    </source>
</evidence>
<dbReference type="Proteomes" id="UP000295184">
    <property type="component" value="Unassembled WGS sequence"/>
</dbReference>
<feature type="transmembrane region" description="Helical" evidence="9">
    <location>
        <begin position="598"/>
        <end position="621"/>
    </location>
</feature>
<organism evidence="10 11">
    <name type="scientific">Allofournierella massiliensis</name>
    <dbReference type="NCBI Taxonomy" id="1650663"/>
    <lineage>
        <taxon>Bacteria</taxon>
        <taxon>Bacillati</taxon>
        <taxon>Bacillota</taxon>
        <taxon>Clostridia</taxon>
        <taxon>Eubacteriales</taxon>
        <taxon>Oscillospiraceae</taxon>
        <taxon>Allofournierella</taxon>
    </lineage>
</organism>
<feature type="coiled-coil region" evidence="8">
    <location>
        <begin position="92"/>
        <end position="122"/>
    </location>
</feature>
<comment type="similarity">
    <text evidence="2">Belongs to the V-ATPase 116 kDa subunit family.</text>
</comment>
<evidence type="ECO:0000256" key="3">
    <source>
        <dbReference type="ARBA" id="ARBA00022448"/>
    </source>
</evidence>
<dbReference type="OrthoDB" id="9803814at2"/>
<keyword evidence="8" id="KW-0175">Coiled coil</keyword>
<proteinExistence type="inferred from homology"/>
<keyword evidence="3" id="KW-0813">Transport</keyword>
<feature type="transmembrane region" description="Helical" evidence="9">
    <location>
        <begin position="508"/>
        <end position="527"/>
    </location>
</feature>
<dbReference type="GO" id="GO:0033179">
    <property type="term" value="C:proton-transporting V-type ATPase, V0 domain"/>
    <property type="evidence" value="ECO:0007669"/>
    <property type="project" value="InterPro"/>
</dbReference>
<accession>A0A4R1R412</accession>
<keyword evidence="4 9" id="KW-0812">Transmembrane</keyword>
<gene>
    <name evidence="10" type="ORF">EDD77_10491</name>
</gene>